<keyword evidence="1" id="KW-0812">Transmembrane</keyword>
<keyword evidence="1" id="KW-1133">Transmembrane helix</keyword>
<name>A0A8E2E525_9PEZI</name>
<dbReference type="EMBL" id="KV745137">
    <property type="protein sequence ID" value="OCK77319.1"/>
    <property type="molecule type" value="Genomic_DNA"/>
</dbReference>
<sequence>MTGAVGGLRPARADSVDGPSRNHFRSKLTAFSRSWIISSILDFFVIFCHFHHSRGSLFSVVGGCAGLLSASIECLLHNIFMCNGNGFANYQHYNVFNTCISLLGDTLWNTHGSRALASLQK</sequence>
<proteinExistence type="predicted"/>
<evidence type="ECO:0000256" key="1">
    <source>
        <dbReference type="SAM" id="Phobius"/>
    </source>
</evidence>
<reference evidence="2 3" key="1">
    <citation type="journal article" date="2016" name="Nat. Commun.">
        <title>Ectomycorrhizal ecology is imprinted in the genome of the dominant symbiotic fungus Cenococcum geophilum.</title>
        <authorList>
            <consortium name="DOE Joint Genome Institute"/>
            <person name="Peter M."/>
            <person name="Kohler A."/>
            <person name="Ohm R.A."/>
            <person name="Kuo A."/>
            <person name="Krutzmann J."/>
            <person name="Morin E."/>
            <person name="Arend M."/>
            <person name="Barry K.W."/>
            <person name="Binder M."/>
            <person name="Choi C."/>
            <person name="Clum A."/>
            <person name="Copeland A."/>
            <person name="Grisel N."/>
            <person name="Haridas S."/>
            <person name="Kipfer T."/>
            <person name="LaButti K."/>
            <person name="Lindquist E."/>
            <person name="Lipzen A."/>
            <person name="Maire R."/>
            <person name="Meier B."/>
            <person name="Mihaltcheva S."/>
            <person name="Molinier V."/>
            <person name="Murat C."/>
            <person name="Poggeler S."/>
            <person name="Quandt C.A."/>
            <person name="Sperisen C."/>
            <person name="Tritt A."/>
            <person name="Tisserant E."/>
            <person name="Crous P.W."/>
            <person name="Henrissat B."/>
            <person name="Nehls U."/>
            <person name="Egli S."/>
            <person name="Spatafora J.W."/>
            <person name="Grigoriev I.V."/>
            <person name="Martin F.M."/>
        </authorList>
    </citation>
    <scope>NUCLEOTIDE SEQUENCE [LARGE SCALE GENOMIC DNA]</scope>
    <source>
        <strain evidence="2 3">CBS 459.81</strain>
    </source>
</reference>
<evidence type="ECO:0000313" key="3">
    <source>
        <dbReference type="Proteomes" id="UP000250266"/>
    </source>
</evidence>
<protein>
    <submittedName>
        <fullName evidence="2">Uncharacterized protein</fullName>
    </submittedName>
</protein>
<organism evidence="2 3">
    <name type="scientific">Lepidopterella palustris CBS 459.81</name>
    <dbReference type="NCBI Taxonomy" id="1314670"/>
    <lineage>
        <taxon>Eukaryota</taxon>
        <taxon>Fungi</taxon>
        <taxon>Dikarya</taxon>
        <taxon>Ascomycota</taxon>
        <taxon>Pezizomycotina</taxon>
        <taxon>Dothideomycetes</taxon>
        <taxon>Pleosporomycetidae</taxon>
        <taxon>Mytilinidiales</taxon>
        <taxon>Argynnaceae</taxon>
        <taxon>Lepidopterella</taxon>
    </lineage>
</organism>
<dbReference type="Proteomes" id="UP000250266">
    <property type="component" value="Unassembled WGS sequence"/>
</dbReference>
<accession>A0A8E2E525</accession>
<keyword evidence="1" id="KW-0472">Membrane</keyword>
<feature type="transmembrane region" description="Helical" evidence="1">
    <location>
        <begin position="30"/>
        <end position="50"/>
    </location>
</feature>
<feature type="transmembrane region" description="Helical" evidence="1">
    <location>
        <begin position="57"/>
        <end position="80"/>
    </location>
</feature>
<keyword evidence="3" id="KW-1185">Reference proteome</keyword>
<evidence type="ECO:0000313" key="2">
    <source>
        <dbReference type="EMBL" id="OCK77319.1"/>
    </source>
</evidence>
<dbReference type="AlphaFoldDB" id="A0A8E2E525"/>
<gene>
    <name evidence="2" type="ORF">K432DRAFT_123329</name>
</gene>